<evidence type="ECO:0000256" key="8">
    <source>
        <dbReference type="SAM" id="Phobius"/>
    </source>
</evidence>
<evidence type="ECO:0008006" key="11">
    <source>
        <dbReference type="Google" id="ProtNLM"/>
    </source>
</evidence>
<reference evidence="9" key="1">
    <citation type="submission" date="2021-01" db="EMBL/GenBank/DDBJ databases">
        <authorList>
            <person name="Kaushik A."/>
        </authorList>
    </citation>
    <scope>NUCLEOTIDE SEQUENCE</scope>
    <source>
        <strain evidence="9">AG6-10EEA</strain>
    </source>
</reference>
<proteinExistence type="inferred from homology"/>
<keyword evidence="8" id="KW-0472">Membrane</keyword>
<accession>A0A8H3D482</accession>
<name>A0A8H3D482_9AGAM</name>
<sequence length="199" mass="22207">MFDNISLPAFLVTGVAIVSGYLVLCKLRTNRLPLPPGPPSYPIIGQLLAMPRSSESRVFMNLSAKLNSDIISFSFLGQTIIVLNSNEAAFDLLEKRSSIHSGRFRPSMIASPTLVNMGDFVAFLDTKNELWRRQRRAMNARLGKHAVAAFQSSQELEARRLVDRLLISAANAESVSSKILNEEFYRYGNSYPPLVKRDT</sequence>
<evidence type="ECO:0000256" key="2">
    <source>
        <dbReference type="ARBA" id="ARBA00010617"/>
    </source>
</evidence>
<keyword evidence="5" id="KW-0560">Oxidoreductase</keyword>
<comment type="cofactor">
    <cofactor evidence="1">
        <name>heme</name>
        <dbReference type="ChEBI" id="CHEBI:30413"/>
    </cofactor>
</comment>
<keyword evidence="3" id="KW-0349">Heme</keyword>
<dbReference type="GO" id="GO:0005506">
    <property type="term" value="F:iron ion binding"/>
    <property type="evidence" value="ECO:0007669"/>
    <property type="project" value="InterPro"/>
</dbReference>
<dbReference type="Gene3D" id="1.10.630.10">
    <property type="entry name" value="Cytochrome P450"/>
    <property type="match status" value="1"/>
</dbReference>
<evidence type="ECO:0000256" key="5">
    <source>
        <dbReference type="ARBA" id="ARBA00023002"/>
    </source>
</evidence>
<evidence type="ECO:0000256" key="3">
    <source>
        <dbReference type="ARBA" id="ARBA00022617"/>
    </source>
</evidence>
<dbReference type="EMBL" id="CAJMXA010003645">
    <property type="protein sequence ID" value="CAE6509169.1"/>
    <property type="molecule type" value="Genomic_DNA"/>
</dbReference>
<gene>
    <name evidence="9" type="ORF">RDB_LOCUS124787</name>
</gene>
<evidence type="ECO:0000256" key="1">
    <source>
        <dbReference type="ARBA" id="ARBA00001971"/>
    </source>
</evidence>
<feature type="transmembrane region" description="Helical" evidence="8">
    <location>
        <begin position="6"/>
        <end position="24"/>
    </location>
</feature>
<keyword evidence="4" id="KW-0479">Metal-binding</keyword>
<keyword evidence="8" id="KW-1133">Transmembrane helix</keyword>
<evidence type="ECO:0000256" key="7">
    <source>
        <dbReference type="ARBA" id="ARBA00023033"/>
    </source>
</evidence>
<dbReference type="InterPro" id="IPR036396">
    <property type="entry name" value="Cyt_P450_sf"/>
</dbReference>
<keyword evidence="6" id="KW-0408">Iron</keyword>
<dbReference type="Pfam" id="PF00067">
    <property type="entry name" value="p450"/>
    <property type="match status" value="1"/>
</dbReference>
<keyword evidence="8" id="KW-0812">Transmembrane</keyword>
<comment type="similarity">
    <text evidence="2">Belongs to the cytochrome P450 family.</text>
</comment>
<keyword evidence="7" id="KW-0503">Monooxygenase</keyword>
<evidence type="ECO:0000256" key="6">
    <source>
        <dbReference type="ARBA" id="ARBA00023004"/>
    </source>
</evidence>
<dbReference type="AlphaFoldDB" id="A0A8H3D482"/>
<dbReference type="InterPro" id="IPR001128">
    <property type="entry name" value="Cyt_P450"/>
</dbReference>
<dbReference type="SUPFAM" id="SSF48264">
    <property type="entry name" value="Cytochrome P450"/>
    <property type="match status" value="1"/>
</dbReference>
<comment type="caution">
    <text evidence="9">The sequence shown here is derived from an EMBL/GenBank/DDBJ whole genome shotgun (WGS) entry which is preliminary data.</text>
</comment>
<protein>
    <recommendedName>
        <fullName evidence="11">Cytochrome P450</fullName>
    </recommendedName>
</protein>
<dbReference type="Proteomes" id="UP000663853">
    <property type="component" value="Unassembled WGS sequence"/>
</dbReference>
<evidence type="ECO:0000256" key="4">
    <source>
        <dbReference type="ARBA" id="ARBA00022723"/>
    </source>
</evidence>
<dbReference type="GO" id="GO:0020037">
    <property type="term" value="F:heme binding"/>
    <property type="evidence" value="ECO:0007669"/>
    <property type="project" value="InterPro"/>
</dbReference>
<evidence type="ECO:0000313" key="9">
    <source>
        <dbReference type="EMBL" id="CAE6509169.1"/>
    </source>
</evidence>
<dbReference type="GO" id="GO:0004497">
    <property type="term" value="F:monooxygenase activity"/>
    <property type="evidence" value="ECO:0007669"/>
    <property type="project" value="UniProtKB-KW"/>
</dbReference>
<dbReference type="InterPro" id="IPR050364">
    <property type="entry name" value="Cytochrome_P450_fung"/>
</dbReference>
<dbReference type="GO" id="GO:0016705">
    <property type="term" value="F:oxidoreductase activity, acting on paired donors, with incorporation or reduction of molecular oxygen"/>
    <property type="evidence" value="ECO:0007669"/>
    <property type="project" value="InterPro"/>
</dbReference>
<dbReference type="PANTHER" id="PTHR46300:SF7">
    <property type="entry name" value="P450, PUTATIVE (EUROFUNG)-RELATED"/>
    <property type="match status" value="1"/>
</dbReference>
<dbReference type="PANTHER" id="PTHR46300">
    <property type="entry name" value="P450, PUTATIVE (EUROFUNG)-RELATED-RELATED"/>
    <property type="match status" value="1"/>
</dbReference>
<organism evidence="9 10">
    <name type="scientific">Rhizoctonia solani</name>
    <dbReference type="NCBI Taxonomy" id="456999"/>
    <lineage>
        <taxon>Eukaryota</taxon>
        <taxon>Fungi</taxon>
        <taxon>Dikarya</taxon>
        <taxon>Basidiomycota</taxon>
        <taxon>Agaricomycotina</taxon>
        <taxon>Agaricomycetes</taxon>
        <taxon>Cantharellales</taxon>
        <taxon>Ceratobasidiaceae</taxon>
        <taxon>Rhizoctonia</taxon>
    </lineage>
</organism>
<evidence type="ECO:0000313" key="10">
    <source>
        <dbReference type="Proteomes" id="UP000663853"/>
    </source>
</evidence>